<name>A0AA35SCB0_GEOBA</name>
<dbReference type="AlphaFoldDB" id="A0AA35SCB0"/>
<evidence type="ECO:0000259" key="1">
    <source>
        <dbReference type="Pfam" id="PF13521"/>
    </source>
</evidence>
<reference evidence="2" key="1">
    <citation type="submission" date="2023-03" db="EMBL/GenBank/DDBJ databases">
        <authorList>
            <person name="Steffen K."/>
            <person name="Cardenas P."/>
        </authorList>
    </citation>
    <scope>NUCLEOTIDE SEQUENCE</scope>
</reference>
<proteinExistence type="predicted"/>
<comment type="caution">
    <text evidence="2">The sequence shown here is derived from an EMBL/GenBank/DDBJ whole genome shotgun (WGS) entry which is preliminary data.</text>
</comment>
<dbReference type="Proteomes" id="UP001174909">
    <property type="component" value="Unassembled WGS sequence"/>
</dbReference>
<feature type="non-terminal residue" evidence="2">
    <location>
        <position position="240"/>
    </location>
</feature>
<dbReference type="InterPro" id="IPR038727">
    <property type="entry name" value="NadR/Ttd14_AAA_dom"/>
</dbReference>
<dbReference type="Pfam" id="PF13521">
    <property type="entry name" value="AAA_28"/>
    <property type="match status" value="1"/>
</dbReference>
<accession>A0AA35SCB0</accession>
<feature type="domain" description="NadR/Ttd14 AAA" evidence="1">
    <location>
        <begin position="4"/>
        <end position="180"/>
    </location>
</feature>
<organism evidence="2 3">
    <name type="scientific">Geodia barretti</name>
    <name type="common">Barrett's horny sponge</name>
    <dbReference type="NCBI Taxonomy" id="519541"/>
    <lineage>
        <taxon>Eukaryota</taxon>
        <taxon>Metazoa</taxon>
        <taxon>Porifera</taxon>
        <taxon>Demospongiae</taxon>
        <taxon>Heteroscleromorpha</taxon>
        <taxon>Tetractinellida</taxon>
        <taxon>Astrophorina</taxon>
        <taxon>Geodiidae</taxon>
        <taxon>Geodia</taxon>
    </lineage>
</organism>
<evidence type="ECO:0000313" key="3">
    <source>
        <dbReference type="Proteomes" id="UP001174909"/>
    </source>
</evidence>
<dbReference type="Gene3D" id="3.40.50.300">
    <property type="entry name" value="P-loop containing nucleotide triphosphate hydrolases"/>
    <property type="match status" value="1"/>
</dbReference>
<gene>
    <name evidence="2" type="ORF">GBAR_LOCUS15374</name>
</gene>
<dbReference type="InterPro" id="IPR027417">
    <property type="entry name" value="P-loop_NTPase"/>
</dbReference>
<evidence type="ECO:0000313" key="2">
    <source>
        <dbReference type="EMBL" id="CAI8026824.1"/>
    </source>
</evidence>
<protein>
    <recommendedName>
        <fullName evidence="1">NadR/Ttd14 AAA domain-containing protein</fullName>
    </recommendedName>
</protein>
<dbReference type="EMBL" id="CASHTH010002239">
    <property type="protein sequence ID" value="CAI8026824.1"/>
    <property type="molecule type" value="Genomic_DNA"/>
</dbReference>
<sequence length="240" mass="27499">MAVRIILSGASSVGKTTVANDWCYKHKHFVHIEEVARDVMRERCITRDDLEASLLSEEKHVFLELQGAILKEQNKRELGVPKTQSFISDRGPDPLIFTNQYVSSDAADSLAKTPAALACLERYRSSLMFVLCPLEKPTDDGFRLLPTTEEQHKFTSLLRKFLDRYRVPHIYISETDHHRRMALITNAVNGEFQIQLDLTGKCYPLIVPFTLCEPPSHQMVSLRELRFSTDQVQCSLKRFS</sequence>
<keyword evidence="3" id="KW-1185">Reference proteome</keyword>